<sequence length="159" mass="17198">MSGTDRVMTISGSGGPQFPSYEERAPDTDAQDSSEGEPAARPTVFQESFPESPDSTSVDAQVALARSLVMPCLDADPAVYYHQGSDFVFLDILKNQLAYLPDFSDLRPEANIEDAIVGERGESDPKRKRDFGQSSGSTGRFSWAKDTHFLPQPGASCAT</sequence>
<keyword evidence="3" id="KW-1185">Reference proteome</keyword>
<reference evidence="3" key="1">
    <citation type="submission" date="2017-03" db="EMBL/GenBank/DDBJ databases">
        <title>Phytopthora megakarya and P. palmivora, two closely related causual agents of cacao black pod achieved similar genome size and gene model numbers by different mechanisms.</title>
        <authorList>
            <person name="Ali S."/>
            <person name="Shao J."/>
            <person name="Larry D.J."/>
            <person name="Kronmiller B."/>
            <person name="Shen D."/>
            <person name="Strem M.D."/>
            <person name="Melnick R.L."/>
            <person name="Guiltinan M.J."/>
            <person name="Tyler B.M."/>
            <person name="Meinhardt L.W."/>
            <person name="Bailey B.A."/>
        </authorList>
    </citation>
    <scope>NUCLEOTIDE SEQUENCE [LARGE SCALE GENOMIC DNA]</scope>
    <source>
        <strain evidence="3">zdho120</strain>
    </source>
</reference>
<evidence type="ECO:0000313" key="2">
    <source>
        <dbReference type="EMBL" id="OWZ08155.1"/>
    </source>
</evidence>
<accession>A0A225VS53</accession>
<dbReference type="Proteomes" id="UP000198211">
    <property type="component" value="Unassembled WGS sequence"/>
</dbReference>
<proteinExistence type="predicted"/>
<evidence type="ECO:0000256" key="1">
    <source>
        <dbReference type="SAM" id="MobiDB-lite"/>
    </source>
</evidence>
<gene>
    <name evidence="2" type="ORF">PHMEG_00019351</name>
</gene>
<protein>
    <submittedName>
        <fullName evidence="2">Uncharacterized protein</fullName>
    </submittedName>
</protein>
<comment type="caution">
    <text evidence="2">The sequence shown here is derived from an EMBL/GenBank/DDBJ whole genome shotgun (WGS) entry which is preliminary data.</text>
</comment>
<dbReference type="EMBL" id="NBNE01003256">
    <property type="protein sequence ID" value="OWZ08155.1"/>
    <property type="molecule type" value="Genomic_DNA"/>
</dbReference>
<dbReference type="AlphaFoldDB" id="A0A225VS53"/>
<feature type="compositionally biased region" description="Basic and acidic residues" evidence="1">
    <location>
        <begin position="118"/>
        <end position="131"/>
    </location>
</feature>
<name>A0A225VS53_9STRA</name>
<organism evidence="2 3">
    <name type="scientific">Phytophthora megakarya</name>
    <dbReference type="NCBI Taxonomy" id="4795"/>
    <lineage>
        <taxon>Eukaryota</taxon>
        <taxon>Sar</taxon>
        <taxon>Stramenopiles</taxon>
        <taxon>Oomycota</taxon>
        <taxon>Peronosporomycetes</taxon>
        <taxon>Peronosporales</taxon>
        <taxon>Peronosporaceae</taxon>
        <taxon>Phytophthora</taxon>
    </lineage>
</organism>
<feature type="region of interest" description="Disordered" evidence="1">
    <location>
        <begin position="1"/>
        <end position="58"/>
    </location>
</feature>
<evidence type="ECO:0000313" key="3">
    <source>
        <dbReference type="Proteomes" id="UP000198211"/>
    </source>
</evidence>
<feature type="region of interest" description="Disordered" evidence="1">
    <location>
        <begin position="118"/>
        <end position="159"/>
    </location>
</feature>